<accession>A0A916Z728</accession>
<dbReference type="AlphaFoldDB" id="A0A916Z728"/>
<proteinExistence type="predicted"/>
<reference evidence="1" key="2">
    <citation type="submission" date="2020-09" db="EMBL/GenBank/DDBJ databases">
        <authorList>
            <person name="Sun Q."/>
            <person name="Zhou Y."/>
        </authorList>
    </citation>
    <scope>NUCLEOTIDE SEQUENCE</scope>
    <source>
        <strain evidence="1">CGMCC 1.15958</strain>
    </source>
</reference>
<dbReference type="GO" id="GO:0001046">
    <property type="term" value="F:core promoter sequence-specific DNA binding"/>
    <property type="evidence" value="ECO:0007669"/>
    <property type="project" value="TreeGrafter"/>
</dbReference>
<reference evidence="1" key="1">
    <citation type="journal article" date="2014" name="Int. J. Syst. Evol. Microbiol.">
        <title>Complete genome sequence of Corynebacterium casei LMG S-19264T (=DSM 44701T), isolated from a smear-ripened cheese.</title>
        <authorList>
            <consortium name="US DOE Joint Genome Institute (JGI-PGF)"/>
            <person name="Walter F."/>
            <person name="Albersmeier A."/>
            <person name="Kalinowski J."/>
            <person name="Ruckert C."/>
        </authorList>
    </citation>
    <scope>NUCLEOTIDE SEQUENCE</scope>
    <source>
        <strain evidence="1">CGMCC 1.15958</strain>
    </source>
</reference>
<dbReference type="PANTHER" id="PTHR40455">
    <property type="entry name" value="ANTITOXIN HIGA"/>
    <property type="match status" value="1"/>
</dbReference>
<name>A0A916Z728_9BACT</name>
<dbReference type="GO" id="GO:0006355">
    <property type="term" value="P:regulation of DNA-templated transcription"/>
    <property type="evidence" value="ECO:0007669"/>
    <property type="project" value="InterPro"/>
</dbReference>
<organism evidence="1 2">
    <name type="scientific">Emticicia aquatilis</name>
    <dbReference type="NCBI Taxonomy" id="1537369"/>
    <lineage>
        <taxon>Bacteria</taxon>
        <taxon>Pseudomonadati</taxon>
        <taxon>Bacteroidota</taxon>
        <taxon>Cytophagia</taxon>
        <taxon>Cytophagales</taxon>
        <taxon>Leadbetterellaceae</taxon>
        <taxon>Emticicia</taxon>
    </lineage>
</organism>
<dbReference type="Gene3D" id="1.10.260.40">
    <property type="entry name" value="lambda repressor-like DNA-binding domains"/>
    <property type="match status" value="1"/>
</dbReference>
<keyword evidence="2" id="KW-1185">Reference proteome</keyword>
<dbReference type="InterPro" id="IPR010982">
    <property type="entry name" value="Lambda_DNA-bd_dom_sf"/>
</dbReference>
<protein>
    <submittedName>
        <fullName evidence="1">Transcriptional regulator</fullName>
    </submittedName>
</protein>
<evidence type="ECO:0000313" key="2">
    <source>
        <dbReference type="Proteomes" id="UP000609064"/>
    </source>
</evidence>
<dbReference type="EMBL" id="BMKK01000014">
    <property type="protein sequence ID" value="GGD78303.1"/>
    <property type="molecule type" value="Genomic_DNA"/>
</dbReference>
<dbReference type="InterPro" id="IPR039060">
    <property type="entry name" value="Antitox_HigA"/>
</dbReference>
<dbReference type="SUPFAM" id="SSF47413">
    <property type="entry name" value="lambda repressor-like DNA-binding domains"/>
    <property type="match status" value="1"/>
</dbReference>
<dbReference type="PANTHER" id="PTHR40455:SF1">
    <property type="entry name" value="ANTITOXIN HIGA"/>
    <property type="match status" value="1"/>
</dbReference>
<comment type="caution">
    <text evidence="1">The sequence shown here is derived from an EMBL/GenBank/DDBJ whole genome shotgun (WGS) entry which is preliminary data.</text>
</comment>
<dbReference type="Proteomes" id="UP000609064">
    <property type="component" value="Unassembled WGS sequence"/>
</dbReference>
<evidence type="ECO:0000313" key="1">
    <source>
        <dbReference type="EMBL" id="GGD78303.1"/>
    </source>
</evidence>
<sequence>MIRLTQKRLAMQKIIKTEAEYEAGLERIYELMQLDIQPNSEEEAELEISSLLVKEYEKTHYPIAPPHPLEAIKFRLEQMGLKESELSKILGNRSRKSDIMNGHRKLSLSMIRTLHKKLNIPAETLILEY</sequence>
<gene>
    <name evidence="1" type="ORF">GCM10011514_47900</name>
</gene>